<evidence type="ECO:0000313" key="4">
    <source>
        <dbReference type="EMBL" id="RWR44607.1"/>
    </source>
</evidence>
<feature type="coiled-coil region" evidence="2">
    <location>
        <begin position="57"/>
        <end position="84"/>
    </location>
</feature>
<evidence type="ECO:0000313" key="5">
    <source>
        <dbReference type="Proteomes" id="UP000285859"/>
    </source>
</evidence>
<dbReference type="InterPro" id="IPR012337">
    <property type="entry name" value="RNaseH-like_sf"/>
</dbReference>
<gene>
    <name evidence="4" type="ORF">EO246_11365</name>
</gene>
<dbReference type="NCBIfam" id="NF033516">
    <property type="entry name" value="transpos_IS3"/>
    <property type="match status" value="1"/>
</dbReference>
<proteinExistence type="predicted"/>
<dbReference type="InterPro" id="IPR001584">
    <property type="entry name" value="Integrase_cat-core"/>
</dbReference>
<reference evidence="4 5" key="1">
    <citation type="submission" date="2019-01" db="EMBL/GenBank/DDBJ databases">
        <title>Whole genome sequence of Lactococcus lactis isolated from cow milk.</title>
        <authorList>
            <person name="Sundararaman A."/>
            <person name="Tamang J.-P."/>
            <person name="Halami P."/>
        </authorList>
    </citation>
    <scope>NUCLEOTIDE SEQUENCE [LARGE SCALE GENOMIC DNA]</scope>
    <source>
        <strain evidence="4 5">C2D</strain>
    </source>
</reference>
<dbReference type="InterPro" id="IPR025948">
    <property type="entry name" value="HTH-like_dom"/>
</dbReference>
<accession>A0A3S3MK78</accession>
<comment type="caution">
    <text evidence="4">The sequence shown here is derived from an EMBL/GenBank/DDBJ whole genome shotgun (WGS) entry which is preliminary data.</text>
</comment>
<dbReference type="InterPro" id="IPR002514">
    <property type="entry name" value="Transposase_8"/>
</dbReference>
<organism evidence="4 5">
    <name type="scientific">Lactococcus lactis</name>
    <dbReference type="NCBI Taxonomy" id="1358"/>
    <lineage>
        <taxon>Bacteria</taxon>
        <taxon>Bacillati</taxon>
        <taxon>Bacillota</taxon>
        <taxon>Bacilli</taxon>
        <taxon>Lactobacillales</taxon>
        <taxon>Streptococcaceae</taxon>
        <taxon>Lactococcus</taxon>
    </lineage>
</organism>
<dbReference type="RefSeq" id="WP_128268088.1">
    <property type="nucleotide sequence ID" value="NZ_JACCJA010000024.1"/>
</dbReference>
<dbReference type="AlphaFoldDB" id="A0A3S3MK78"/>
<dbReference type="GO" id="GO:0015074">
    <property type="term" value="P:DNA integration"/>
    <property type="evidence" value="ECO:0007669"/>
    <property type="project" value="InterPro"/>
</dbReference>
<dbReference type="EMBL" id="SAXH01000025">
    <property type="protein sequence ID" value="RWR44607.1"/>
    <property type="molecule type" value="Genomic_DNA"/>
</dbReference>
<dbReference type="Proteomes" id="UP000285859">
    <property type="component" value="Unassembled WGS sequence"/>
</dbReference>
<dbReference type="PANTHER" id="PTHR46889">
    <property type="entry name" value="TRANSPOSASE INSF FOR INSERTION SEQUENCE IS3B-RELATED"/>
    <property type="match status" value="1"/>
</dbReference>
<dbReference type="Pfam" id="PF13333">
    <property type="entry name" value="rve_2"/>
    <property type="match status" value="1"/>
</dbReference>
<evidence type="ECO:0000256" key="1">
    <source>
        <dbReference type="ARBA" id="ARBA00002286"/>
    </source>
</evidence>
<dbReference type="Gene3D" id="1.10.10.60">
    <property type="entry name" value="Homeodomain-like"/>
    <property type="match status" value="1"/>
</dbReference>
<dbReference type="Gene3D" id="3.30.420.10">
    <property type="entry name" value="Ribonuclease H-like superfamily/Ribonuclease H"/>
    <property type="match status" value="1"/>
</dbReference>
<keyword evidence="2" id="KW-0175">Coiled coil</keyword>
<sequence length="370" mass="43416">MQKRYSQEFKDTLLDFYHSGQSVTQLSKEYGVAPATIYKWIDLYSKSNESSVSKADFLELKRQLAKVKEEQDNLKKSIDHIRREKDVSAADMTQTIKTLALNVRLSCQLLGVPEASYYERINRRPSKTQLRRQHLALKIDQLFKANRGIYGAPKIHHLLLNQGEKVGIKLVQKIMKQLQLKSVVLKKFKPGHSVSDGINRKNLIQNEPKKINKVWATDITYIPTQQGWVYLSTIMDRYTKKVIAWDLGKRMTVELVQRTLNKAIESQNYPEAVMFHSDQGSQYTSHEYEETIKNSGMTHSFSRKGYPYHNASLESWYGPLKREWVYQFKYKNFEEAYQSIFWYIEVFYNSKRIHQSLGYLTPNQFEKEIA</sequence>
<dbReference type="SUPFAM" id="SSF53098">
    <property type="entry name" value="Ribonuclease H-like"/>
    <property type="match status" value="1"/>
</dbReference>
<evidence type="ECO:0000256" key="2">
    <source>
        <dbReference type="SAM" id="Coils"/>
    </source>
</evidence>
<feature type="domain" description="Integrase catalytic" evidence="3">
    <location>
        <begin position="204"/>
        <end position="370"/>
    </location>
</feature>
<dbReference type="Pfam" id="PF00665">
    <property type="entry name" value="rve"/>
    <property type="match status" value="1"/>
</dbReference>
<evidence type="ECO:0000259" key="3">
    <source>
        <dbReference type="PROSITE" id="PS50994"/>
    </source>
</evidence>
<dbReference type="Pfam" id="PF01527">
    <property type="entry name" value="HTH_Tnp_1"/>
    <property type="match status" value="1"/>
</dbReference>
<protein>
    <submittedName>
        <fullName evidence="4">IS3 family transposase</fullName>
    </submittedName>
</protein>
<dbReference type="InterPro" id="IPR036397">
    <property type="entry name" value="RNaseH_sf"/>
</dbReference>
<comment type="function">
    <text evidence="1">Involved in the transposition of the insertion sequence.</text>
</comment>
<dbReference type="GO" id="GO:0004803">
    <property type="term" value="F:transposase activity"/>
    <property type="evidence" value="ECO:0007669"/>
    <property type="project" value="InterPro"/>
</dbReference>
<dbReference type="Pfam" id="PF13276">
    <property type="entry name" value="HTH_21"/>
    <property type="match status" value="1"/>
</dbReference>
<dbReference type="SUPFAM" id="SSF46689">
    <property type="entry name" value="Homeodomain-like"/>
    <property type="match status" value="1"/>
</dbReference>
<dbReference type="InterPro" id="IPR048020">
    <property type="entry name" value="Transpos_IS3"/>
</dbReference>
<dbReference type="GO" id="GO:0006313">
    <property type="term" value="P:DNA transposition"/>
    <property type="evidence" value="ECO:0007669"/>
    <property type="project" value="InterPro"/>
</dbReference>
<dbReference type="InterPro" id="IPR050900">
    <property type="entry name" value="Transposase_IS3/IS150/IS904"/>
</dbReference>
<dbReference type="PANTHER" id="PTHR46889:SF7">
    <property type="entry name" value="TRANSPOSASE FOR INSERTION SEQUENCE ELEMENT IS904"/>
    <property type="match status" value="1"/>
</dbReference>
<dbReference type="PROSITE" id="PS50994">
    <property type="entry name" value="INTEGRASE"/>
    <property type="match status" value="1"/>
</dbReference>
<dbReference type="GO" id="GO:0003677">
    <property type="term" value="F:DNA binding"/>
    <property type="evidence" value="ECO:0007669"/>
    <property type="project" value="InterPro"/>
</dbReference>
<dbReference type="InterPro" id="IPR009057">
    <property type="entry name" value="Homeodomain-like_sf"/>
</dbReference>
<name>A0A3S3MK78_9LACT</name>